<dbReference type="EMBL" id="JBGBPY010000001">
    <property type="protein sequence ID" value="MEY2184321.1"/>
    <property type="molecule type" value="Genomic_DNA"/>
</dbReference>
<dbReference type="SUPFAM" id="SSF56281">
    <property type="entry name" value="Metallo-hydrolase/oxidoreductase"/>
    <property type="match status" value="1"/>
</dbReference>
<reference evidence="2 3" key="1">
    <citation type="submission" date="2024-07" db="EMBL/GenBank/DDBJ databases">
        <title>Molecular mechanisms and environmental adaptations of flagellar loss and biofilm growth of Rhodanobacter under environmental stress.</title>
        <authorList>
            <person name="Chen M."/>
        </authorList>
    </citation>
    <scope>NUCLEOTIDE SEQUENCE [LARGE SCALE GENOMIC DNA]</scope>
    <source>
        <strain evidence="2 3">RS22</strain>
    </source>
</reference>
<keyword evidence="3" id="KW-1185">Reference proteome</keyword>
<comment type="caution">
    <text evidence="2">The sequence shown here is derived from an EMBL/GenBank/DDBJ whole genome shotgun (WGS) entry which is preliminary data.</text>
</comment>
<evidence type="ECO:0000259" key="1">
    <source>
        <dbReference type="Pfam" id="PF00753"/>
    </source>
</evidence>
<dbReference type="InterPro" id="IPR036866">
    <property type="entry name" value="RibonucZ/Hydroxyglut_hydro"/>
</dbReference>
<proteinExistence type="predicted"/>
<feature type="domain" description="Metallo-beta-lactamase" evidence="1">
    <location>
        <begin position="19"/>
        <end position="96"/>
    </location>
</feature>
<dbReference type="Proteomes" id="UP001562159">
    <property type="component" value="Unassembled WGS sequence"/>
</dbReference>
<evidence type="ECO:0000313" key="2">
    <source>
        <dbReference type="EMBL" id="MEY2184321.1"/>
    </source>
</evidence>
<evidence type="ECO:0000313" key="3">
    <source>
        <dbReference type="Proteomes" id="UP001562159"/>
    </source>
</evidence>
<protein>
    <submittedName>
        <fullName evidence="2">MBL fold metallo-hydrolase</fullName>
    </submittedName>
</protein>
<gene>
    <name evidence="2" type="ORF">AB7878_18070</name>
</gene>
<accession>A0ABV4AVA0</accession>
<name>A0ABV4AVA0_9GAMM</name>
<dbReference type="Gene3D" id="3.60.15.10">
    <property type="entry name" value="Ribonuclease Z/Hydroxyacylglutathione hydrolase-like"/>
    <property type="match status" value="1"/>
</dbReference>
<dbReference type="Pfam" id="PF00753">
    <property type="entry name" value="Lactamase_B"/>
    <property type="match status" value="1"/>
</dbReference>
<sequence length="353" mass="38493">MDYGVAPAQDEIEVSVFGPGFGESIAVHMGDGAWLLVDSCIEAGTRKPATQNYLHAINVPQSGVKVILASHWHDDHVRGISELARAYPEAEFHMSDTFNREEALALLAAHSGRVVNSSRGTQELYTVIQERSNVFYVKKRSIIFESAAGQSFARVTALSPVPFAFQQFVNDLAQFLPAASGGNPINNVVPLKPNLEAVAVHIDLGHDAILLGSDLENHVKFGWQAVVADSWVATRKKATALKVAHHGSATGDHPSVWTTLLDNGPVAALTPYNRGSKLPTQQDVIRLKTQASEAFISSDASRRPQLPATQLKRLQDMAKNIQPVNNGFGCVRMRRRTGETSWRVECFGNARPL</sequence>
<dbReference type="InterPro" id="IPR052159">
    <property type="entry name" value="Competence_DNA_uptake"/>
</dbReference>
<dbReference type="PANTHER" id="PTHR30619">
    <property type="entry name" value="DNA INTERNALIZATION/COMPETENCE PROTEIN COMEC/REC2"/>
    <property type="match status" value="1"/>
</dbReference>
<dbReference type="PANTHER" id="PTHR30619:SF1">
    <property type="entry name" value="RECOMBINATION PROTEIN 2"/>
    <property type="match status" value="1"/>
</dbReference>
<organism evidence="2 3">
    <name type="scientific">Rhodanobacter humi</name>
    <dbReference type="NCBI Taxonomy" id="1888173"/>
    <lineage>
        <taxon>Bacteria</taxon>
        <taxon>Pseudomonadati</taxon>
        <taxon>Pseudomonadota</taxon>
        <taxon>Gammaproteobacteria</taxon>
        <taxon>Lysobacterales</taxon>
        <taxon>Rhodanobacteraceae</taxon>
        <taxon>Rhodanobacter</taxon>
    </lineage>
</organism>
<dbReference type="InterPro" id="IPR001279">
    <property type="entry name" value="Metallo-B-lactamas"/>
</dbReference>